<evidence type="ECO:0000256" key="8">
    <source>
        <dbReference type="PROSITE-ProRule" id="PRU01360"/>
    </source>
</evidence>
<sequence length="1156" mass="127648">MKKPIPVQTLLYCMKLSVLQVCLAMTFTGVSLALDVTAQEILAKRVSFRLENQDLRKVFKEIEQQTNIRFAFRSQVIPFDQKTTIIVSNEPLGAVLNKVIKPLRLRYQVVGRQIIIGPVPPPQSEPEASMRLMNGRIALLATAEQTVTGTVSDEGGVTLPGVSVVIKGTTRGTSTDAEGAFRLVVPDAQAILVFSYVGYEPQEVSINNQTSFKITLKADSKSLNEVVVVGYGTQKKADLTGAIATISADKLKNRPAVSYGEALVGQMAGVQVQQTNGAPGGEGLTIRVRGTGSISATSSPLYVIDGYPIDGNAFSLVNPSDVESIQVLKDASSTAIYGSRGANGVVIVTTKKGSIGAPTISYNAFYGIQQVAKKMDVMNTREYLQFFKDGHNQAWLDRAPLPGDAPHIINDPNSVREKYTNSNFYVIPESFNDPNNFADINWQDQIFRTAPTQRHELSVSGGVDKTRYAVSGGYTNQQGIQINSDYKRYNLRTNLTSNLSKKLEVGVSISGYYSENNNVDNGKDSPLSYSVYLPPIYPLQNPDGTLGSQVRNPEIWAGDVANPVGIAQSITNYTSRNGFIASAYGQYEIIDGLRYRISLNATMENRRLKYYRPSFVDLDGSRAPRTADARNETWLDRNWLIEHTLNYSKTLFAKHSFNLLAGYTAQKSFGEYARVNAQNFPNDVVRTLSAGQIVGGTNTEYQNSLISYLGRFNYAYDDKYLLTASIRTDGSSRFGSNNKWGTFPSVSAGWRVSGESFMRDMRTVSDLKIRASWGLVGNNRIGDYDAIARTGNSYNVLNNTLVNSVDPINYPNPDLGWEKTRQWNIGFDLGLLNERIRLEADFYNSRSVDLLLSVPVPTLSGYATQLQNIGQLENKGMEYMIRTRNLVGAFKWSTDANISFNKNKVLALGPDRRPIYAGAANAGNTFITTIGQPIATFFGYQYDGIFKNQAELDAAPHLANDHPGDPRYVDTNKDGIINADDKTFLGNNQPNFIFGFSNDFSYKGFDLNLQLTGSQGAKLFSFFNRMVGIYHGDRNGLVKLNDRWRSETEPGSGTILRANRDPKGLQKEPSSYWVEDGSFVRIRNISLGYNFNSSLLKQLRLKGLRVYVTGQNLYTFTKYPGFDPETSSEGGSLSRGGDYLGYPAARTLIAGLNVTF</sequence>
<evidence type="ECO:0000313" key="13">
    <source>
        <dbReference type="EMBL" id="MBC3794860.1"/>
    </source>
</evidence>
<keyword evidence="3 8" id="KW-1134">Transmembrane beta strand</keyword>
<dbReference type="InterPro" id="IPR039426">
    <property type="entry name" value="TonB-dep_rcpt-like"/>
</dbReference>
<keyword evidence="10" id="KW-0732">Signal</keyword>
<dbReference type="PROSITE" id="PS52016">
    <property type="entry name" value="TONB_DEPENDENT_REC_3"/>
    <property type="match status" value="1"/>
</dbReference>
<dbReference type="InterPro" id="IPR023997">
    <property type="entry name" value="TonB-dep_OMP_SusC/RagA_CS"/>
</dbReference>
<dbReference type="Gene3D" id="2.40.170.20">
    <property type="entry name" value="TonB-dependent receptor, beta-barrel domain"/>
    <property type="match status" value="1"/>
</dbReference>
<evidence type="ECO:0000256" key="1">
    <source>
        <dbReference type="ARBA" id="ARBA00004571"/>
    </source>
</evidence>
<protein>
    <submittedName>
        <fullName evidence="13">TonB-linked SusC/RagA family outer membrane protein</fullName>
    </submittedName>
</protein>
<evidence type="ECO:0000256" key="7">
    <source>
        <dbReference type="ARBA" id="ARBA00023237"/>
    </source>
</evidence>
<comment type="caution">
    <text evidence="13">The sequence shown here is derived from an EMBL/GenBank/DDBJ whole genome shotgun (WGS) entry which is preliminary data.</text>
</comment>
<dbReference type="NCBIfam" id="TIGR04056">
    <property type="entry name" value="OMP_RagA_SusC"/>
    <property type="match status" value="1"/>
</dbReference>
<keyword evidence="14" id="KW-1185">Reference proteome</keyword>
<evidence type="ECO:0000256" key="2">
    <source>
        <dbReference type="ARBA" id="ARBA00022448"/>
    </source>
</evidence>
<dbReference type="EMBL" id="VFIA01000062">
    <property type="protein sequence ID" value="MBC3794860.1"/>
    <property type="molecule type" value="Genomic_DNA"/>
</dbReference>
<dbReference type="InterPro" id="IPR000531">
    <property type="entry name" value="Beta-barrel_TonB"/>
</dbReference>
<dbReference type="InterPro" id="IPR037066">
    <property type="entry name" value="Plug_dom_sf"/>
</dbReference>
<keyword evidence="7 8" id="KW-0998">Cell outer membrane</keyword>
<dbReference type="InterPro" id="IPR023996">
    <property type="entry name" value="TonB-dep_OMP_SusC/RagA"/>
</dbReference>
<evidence type="ECO:0000256" key="4">
    <source>
        <dbReference type="ARBA" id="ARBA00022692"/>
    </source>
</evidence>
<evidence type="ECO:0000259" key="12">
    <source>
        <dbReference type="Pfam" id="PF07715"/>
    </source>
</evidence>
<keyword evidence="5 9" id="KW-0798">TonB box</keyword>
<dbReference type="Gene3D" id="2.170.130.10">
    <property type="entry name" value="TonB-dependent receptor, plug domain"/>
    <property type="match status" value="1"/>
</dbReference>
<gene>
    <name evidence="13" type="ORF">FH603_5392</name>
</gene>
<accession>A0ABR6WFU5</accession>
<keyword evidence="2 8" id="KW-0813">Transport</keyword>
<evidence type="ECO:0000256" key="10">
    <source>
        <dbReference type="SAM" id="SignalP"/>
    </source>
</evidence>
<feature type="domain" description="TonB-dependent receptor-like beta-barrel" evidence="11">
    <location>
        <begin position="558"/>
        <end position="1113"/>
    </location>
</feature>
<dbReference type="NCBIfam" id="TIGR04057">
    <property type="entry name" value="SusC_RagA_signa"/>
    <property type="match status" value="1"/>
</dbReference>
<feature type="domain" description="TonB-dependent receptor plug" evidence="12">
    <location>
        <begin position="236"/>
        <end position="345"/>
    </location>
</feature>
<dbReference type="Pfam" id="PF00593">
    <property type="entry name" value="TonB_dep_Rec_b-barrel"/>
    <property type="match status" value="1"/>
</dbReference>
<evidence type="ECO:0000256" key="9">
    <source>
        <dbReference type="RuleBase" id="RU003357"/>
    </source>
</evidence>
<organism evidence="13 14">
    <name type="scientific">Spirosoma utsteinense</name>
    <dbReference type="NCBI Taxonomy" id="2585773"/>
    <lineage>
        <taxon>Bacteria</taxon>
        <taxon>Pseudomonadati</taxon>
        <taxon>Bacteroidota</taxon>
        <taxon>Cytophagia</taxon>
        <taxon>Cytophagales</taxon>
        <taxon>Cytophagaceae</taxon>
        <taxon>Spirosoma</taxon>
    </lineage>
</organism>
<name>A0ABR6WFU5_9BACT</name>
<evidence type="ECO:0000256" key="5">
    <source>
        <dbReference type="ARBA" id="ARBA00023077"/>
    </source>
</evidence>
<feature type="chain" id="PRO_5047055218" evidence="10">
    <location>
        <begin position="34"/>
        <end position="1156"/>
    </location>
</feature>
<dbReference type="InterPro" id="IPR036942">
    <property type="entry name" value="Beta-barrel_TonB_sf"/>
</dbReference>
<dbReference type="Gene3D" id="2.60.40.1120">
    <property type="entry name" value="Carboxypeptidase-like, regulatory domain"/>
    <property type="match status" value="1"/>
</dbReference>
<dbReference type="InterPro" id="IPR012910">
    <property type="entry name" value="Plug_dom"/>
</dbReference>
<dbReference type="Pfam" id="PF07715">
    <property type="entry name" value="Plug"/>
    <property type="match status" value="1"/>
</dbReference>
<comment type="similarity">
    <text evidence="8 9">Belongs to the TonB-dependent receptor family.</text>
</comment>
<evidence type="ECO:0000259" key="11">
    <source>
        <dbReference type="Pfam" id="PF00593"/>
    </source>
</evidence>
<dbReference type="RefSeq" id="WP_186741780.1">
    <property type="nucleotide sequence ID" value="NZ_VFIA01000062.1"/>
</dbReference>
<dbReference type="Gene3D" id="3.55.50.30">
    <property type="match status" value="1"/>
</dbReference>
<keyword evidence="4 8" id="KW-0812">Transmembrane</keyword>
<dbReference type="SUPFAM" id="SSF49464">
    <property type="entry name" value="Carboxypeptidase regulatory domain-like"/>
    <property type="match status" value="1"/>
</dbReference>
<dbReference type="Pfam" id="PF13715">
    <property type="entry name" value="CarbopepD_reg_2"/>
    <property type="match status" value="1"/>
</dbReference>
<evidence type="ECO:0000256" key="6">
    <source>
        <dbReference type="ARBA" id="ARBA00023136"/>
    </source>
</evidence>
<dbReference type="InterPro" id="IPR008969">
    <property type="entry name" value="CarboxyPept-like_regulatory"/>
</dbReference>
<evidence type="ECO:0000256" key="3">
    <source>
        <dbReference type="ARBA" id="ARBA00022452"/>
    </source>
</evidence>
<dbReference type="SUPFAM" id="SSF56935">
    <property type="entry name" value="Porins"/>
    <property type="match status" value="1"/>
</dbReference>
<dbReference type="Proteomes" id="UP000700732">
    <property type="component" value="Unassembled WGS sequence"/>
</dbReference>
<evidence type="ECO:0000313" key="14">
    <source>
        <dbReference type="Proteomes" id="UP000700732"/>
    </source>
</evidence>
<proteinExistence type="inferred from homology"/>
<reference evidence="13 14" key="1">
    <citation type="submission" date="2019-06" db="EMBL/GenBank/DDBJ databases">
        <title>Spirosoma utsteinense sp. nov. isolated from Antarctic ice-free soils.</title>
        <authorList>
            <person name="Tahon G."/>
        </authorList>
    </citation>
    <scope>NUCLEOTIDE SEQUENCE [LARGE SCALE GENOMIC DNA]</scope>
    <source>
        <strain evidence="13 14">LMG 31447</strain>
    </source>
</reference>
<feature type="signal peptide" evidence="10">
    <location>
        <begin position="1"/>
        <end position="33"/>
    </location>
</feature>
<keyword evidence="6 8" id="KW-0472">Membrane</keyword>
<comment type="subcellular location">
    <subcellularLocation>
        <location evidence="1 8">Cell outer membrane</location>
        <topology evidence="1 8">Multi-pass membrane protein</topology>
    </subcellularLocation>
</comment>